<name>A0A1I7SQF2_BURXY</name>
<proteinExistence type="predicted"/>
<dbReference type="AlphaFoldDB" id="A0A1I7SQF2"/>
<organism evidence="2 3">
    <name type="scientific">Bursaphelenchus xylophilus</name>
    <name type="common">Pinewood nematode worm</name>
    <name type="synonym">Aphelenchoides xylophilus</name>
    <dbReference type="NCBI Taxonomy" id="6326"/>
    <lineage>
        <taxon>Eukaryota</taxon>
        <taxon>Metazoa</taxon>
        <taxon>Ecdysozoa</taxon>
        <taxon>Nematoda</taxon>
        <taxon>Chromadorea</taxon>
        <taxon>Rhabditida</taxon>
        <taxon>Tylenchina</taxon>
        <taxon>Tylenchomorpha</taxon>
        <taxon>Aphelenchoidea</taxon>
        <taxon>Aphelenchoididae</taxon>
        <taxon>Bursaphelenchus</taxon>
    </lineage>
</organism>
<dbReference type="Proteomes" id="UP000095284">
    <property type="component" value="Unplaced"/>
</dbReference>
<evidence type="ECO:0000313" key="2">
    <source>
        <dbReference type="Proteomes" id="UP000095284"/>
    </source>
</evidence>
<accession>A0A1I7SQF2</accession>
<keyword evidence="1" id="KW-1133">Transmembrane helix</keyword>
<evidence type="ECO:0000256" key="1">
    <source>
        <dbReference type="SAM" id="Phobius"/>
    </source>
</evidence>
<feature type="transmembrane region" description="Helical" evidence="1">
    <location>
        <begin position="28"/>
        <end position="51"/>
    </location>
</feature>
<dbReference type="WBParaSite" id="BXY_1526200.1">
    <property type="protein sequence ID" value="BXY_1526200.1"/>
    <property type="gene ID" value="BXY_1526200"/>
</dbReference>
<protein>
    <submittedName>
        <fullName evidence="3">Ammonium_transp domain-containing protein</fullName>
    </submittedName>
</protein>
<sequence length="78" mass="9184">MMFDGDDYARERLDEQSRQKVRDDVYKLVMFGVIIEWLMAALTSATTGFWFDLTHADTSIFQWLKLNNLDAPNCYLLE</sequence>
<reference evidence="3" key="1">
    <citation type="submission" date="2016-11" db="UniProtKB">
        <authorList>
            <consortium name="WormBaseParasite"/>
        </authorList>
    </citation>
    <scope>IDENTIFICATION</scope>
</reference>
<keyword evidence="1" id="KW-0472">Membrane</keyword>
<keyword evidence="1" id="KW-0812">Transmembrane</keyword>
<evidence type="ECO:0000313" key="3">
    <source>
        <dbReference type="WBParaSite" id="BXY_1526200.1"/>
    </source>
</evidence>